<dbReference type="EMBL" id="BMHM01000001">
    <property type="protein sequence ID" value="GGC76426.1"/>
    <property type="molecule type" value="Genomic_DNA"/>
</dbReference>
<dbReference type="Proteomes" id="UP000597301">
    <property type="component" value="Unassembled WGS sequence"/>
</dbReference>
<keyword evidence="2" id="KW-1185">Reference proteome</keyword>
<comment type="caution">
    <text evidence="1">The sequence shown here is derived from an EMBL/GenBank/DDBJ whole genome shotgun (WGS) entry which is preliminary data.</text>
</comment>
<reference evidence="2" key="1">
    <citation type="journal article" date="2019" name="Int. J. Syst. Evol. Microbiol.">
        <title>The Global Catalogue of Microorganisms (GCM) 10K type strain sequencing project: providing services to taxonomists for standard genome sequencing and annotation.</title>
        <authorList>
            <consortium name="The Broad Institute Genomics Platform"/>
            <consortium name="The Broad Institute Genome Sequencing Center for Infectious Disease"/>
            <person name="Wu L."/>
            <person name="Ma J."/>
        </authorList>
    </citation>
    <scope>NUCLEOTIDE SEQUENCE [LARGE SCALE GENOMIC DNA]</scope>
    <source>
        <strain evidence="2">CGMCC 1.15122</strain>
    </source>
</reference>
<evidence type="ECO:0000313" key="2">
    <source>
        <dbReference type="Proteomes" id="UP000597301"/>
    </source>
</evidence>
<organism evidence="1 2">
    <name type="scientific">Vreelandella lutescens</name>
    <dbReference type="NCBI Taxonomy" id="1602943"/>
    <lineage>
        <taxon>Bacteria</taxon>
        <taxon>Pseudomonadati</taxon>
        <taxon>Pseudomonadota</taxon>
        <taxon>Gammaproteobacteria</taxon>
        <taxon>Oceanospirillales</taxon>
        <taxon>Halomonadaceae</taxon>
        <taxon>Vreelandella</taxon>
    </lineage>
</organism>
<gene>
    <name evidence="1" type="ORF">GCM10011382_02820</name>
</gene>
<name>A0ABQ1NGE2_9GAMM</name>
<protein>
    <submittedName>
        <fullName evidence="1">Uncharacterized protein</fullName>
    </submittedName>
</protein>
<evidence type="ECO:0000313" key="1">
    <source>
        <dbReference type="EMBL" id="GGC76426.1"/>
    </source>
</evidence>
<proteinExistence type="predicted"/>
<accession>A0ABQ1NGE2</accession>
<sequence length="69" mass="7774">MNRNAARGCHRAFGQFWAVFIKHAWGEAGIHYPDKLRNGPVETGLTGEQVAGERIDNAFHRCETDLAFM</sequence>